<dbReference type="PANTHER" id="PTHR23028:SF53">
    <property type="entry name" value="ACYL_TRANSF_3 DOMAIN-CONTAINING PROTEIN"/>
    <property type="match status" value="1"/>
</dbReference>
<gene>
    <name evidence="12" type="ORF">EKH80_18070</name>
</gene>
<reference evidence="12 13" key="1">
    <citation type="submission" date="2018-12" db="EMBL/GenBank/DDBJ databases">
        <title>Dyella dinghuensis sp. nov. DHOA06 and Dyella choica sp. nov. 4M-K27, isolated from forest soil.</title>
        <authorList>
            <person name="Qiu L.-H."/>
            <person name="Gao Z.-H."/>
        </authorList>
    </citation>
    <scope>NUCLEOTIDE SEQUENCE [LARGE SCALE GENOMIC DNA]</scope>
    <source>
        <strain evidence="12 13">4M-K27</strain>
    </source>
</reference>
<dbReference type="GO" id="GO:0016747">
    <property type="term" value="F:acyltransferase activity, transferring groups other than amino-acyl groups"/>
    <property type="evidence" value="ECO:0007669"/>
    <property type="project" value="InterPro"/>
</dbReference>
<dbReference type="Gene3D" id="1.10.530.10">
    <property type="match status" value="1"/>
</dbReference>
<keyword evidence="13" id="KW-1185">Reference proteome</keyword>
<comment type="caution">
    <text evidence="12">The sequence shown here is derived from an EMBL/GenBank/DDBJ whole genome shotgun (WGS) entry which is preliminary data.</text>
</comment>
<feature type="transmembrane region" description="Helical" evidence="9">
    <location>
        <begin position="230"/>
        <end position="248"/>
    </location>
</feature>
<evidence type="ECO:0000256" key="3">
    <source>
        <dbReference type="ARBA" id="ARBA00022679"/>
    </source>
</evidence>
<evidence type="ECO:0008006" key="14">
    <source>
        <dbReference type="Google" id="ProtNLM"/>
    </source>
</evidence>
<feature type="transmembrane region" description="Helical" evidence="9">
    <location>
        <begin position="287"/>
        <end position="309"/>
    </location>
</feature>
<feature type="transmembrane region" description="Helical" evidence="9">
    <location>
        <begin position="330"/>
        <end position="347"/>
    </location>
</feature>
<dbReference type="InterPro" id="IPR050879">
    <property type="entry name" value="Acyltransferase_3"/>
</dbReference>
<feature type="transmembrane region" description="Helical" evidence="9">
    <location>
        <begin position="260"/>
        <end position="281"/>
    </location>
</feature>
<comment type="subcellular location">
    <subcellularLocation>
        <location evidence="1">Cell membrane</location>
        <topology evidence="1">Multi-pass membrane protein</topology>
    </subcellularLocation>
</comment>
<feature type="domain" description="Resuscitation-promoting factor core lysozyme-like" evidence="11">
    <location>
        <begin position="698"/>
        <end position="765"/>
    </location>
</feature>
<feature type="transmembrane region" description="Helical" evidence="9">
    <location>
        <begin position="359"/>
        <end position="380"/>
    </location>
</feature>
<dbReference type="Gene3D" id="3.40.50.1110">
    <property type="entry name" value="SGNH hydrolase"/>
    <property type="match status" value="1"/>
</dbReference>
<dbReference type="RefSeq" id="WP_126686188.1">
    <property type="nucleotide sequence ID" value="NZ_RYYV01000016.1"/>
</dbReference>
<dbReference type="Pfam" id="PF01757">
    <property type="entry name" value="Acyl_transf_3"/>
    <property type="match status" value="1"/>
</dbReference>
<keyword evidence="4 9" id="KW-0812">Transmembrane</keyword>
<dbReference type="EMBL" id="RYYV01000016">
    <property type="protein sequence ID" value="RUL72229.1"/>
    <property type="molecule type" value="Genomic_DNA"/>
</dbReference>
<feature type="transmembrane region" description="Helical" evidence="9">
    <location>
        <begin position="401"/>
        <end position="424"/>
    </location>
</feature>
<dbReference type="GO" id="GO:0016788">
    <property type="term" value="F:hydrolase activity, acting on ester bonds"/>
    <property type="evidence" value="ECO:0007669"/>
    <property type="project" value="UniProtKB-ARBA"/>
</dbReference>
<feature type="transmembrane region" description="Helical" evidence="9">
    <location>
        <begin position="99"/>
        <end position="119"/>
    </location>
</feature>
<evidence type="ECO:0000256" key="8">
    <source>
        <dbReference type="ARBA" id="ARBA00023315"/>
    </source>
</evidence>
<evidence type="ECO:0000313" key="13">
    <source>
        <dbReference type="Proteomes" id="UP000274358"/>
    </source>
</evidence>
<keyword evidence="6 9" id="KW-1133">Transmembrane helix</keyword>
<dbReference type="AlphaFoldDB" id="A0A3S0RIK4"/>
<feature type="transmembrane region" description="Helical" evidence="9">
    <location>
        <begin position="162"/>
        <end position="183"/>
    </location>
</feature>
<dbReference type="GO" id="GO:0005886">
    <property type="term" value="C:plasma membrane"/>
    <property type="evidence" value="ECO:0007669"/>
    <property type="project" value="UniProtKB-SubCell"/>
</dbReference>
<evidence type="ECO:0000256" key="5">
    <source>
        <dbReference type="ARBA" id="ARBA00022801"/>
    </source>
</evidence>
<evidence type="ECO:0000259" key="11">
    <source>
        <dbReference type="Pfam" id="PF06737"/>
    </source>
</evidence>
<dbReference type="InterPro" id="IPR036514">
    <property type="entry name" value="SGNH_hydro_sf"/>
</dbReference>
<dbReference type="InterPro" id="IPR002656">
    <property type="entry name" value="Acyl_transf_3_dom"/>
</dbReference>
<feature type="domain" description="Acyltransferase 3" evidence="10">
    <location>
        <begin position="32"/>
        <end position="371"/>
    </location>
</feature>
<keyword evidence="7 9" id="KW-0472">Membrane</keyword>
<evidence type="ECO:0000313" key="12">
    <source>
        <dbReference type="EMBL" id="RUL72229.1"/>
    </source>
</evidence>
<evidence type="ECO:0000256" key="6">
    <source>
        <dbReference type="ARBA" id="ARBA00022989"/>
    </source>
</evidence>
<keyword evidence="8" id="KW-0012">Acyltransferase</keyword>
<accession>A0A3S0RIK4</accession>
<evidence type="ECO:0000256" key="7">
    <source>
        <dbReference type="ARBA" id="ARBA00023136"/>
    </source>
</evidence>
<feature type="transmembrane region" description="Helical" evidence="9">
    <location>
        <begin position="190"/>
        <end position="210"/>
    </location>
</feature>
<dbReference type="GO" id="GO:0009103">
    <property type="term" value="P:lipopolysaccharide biosynthetic process"/>
    <property type="evidence" value="ECO:0007669"/>
    <property type="project" value="TreeGrafter"/>
</dbReference>
<protein>
    <recommendedName>
        <fullName evidence="14">Acyltransferase</fullName>
    </recommendedName>
</protein>
<evidence type="ECO:0000256" key="1">
    <source>
        <dbReference type="ARBA" id="ARBA00004651"/>
    </source>
</evidence>
<keyword evidence="5" id="KW-0378">Hydrolase</keyword>
<organism evidence="12 13">
    <name type="scientific">Dyella choica</name>
    <dbReference type="NCBI Taxonomy" id="1927959"/>
    <lineage>
        <taxon>Bacteria</taxon>
        <taxon>Pseudomonadati</taxon>
        <taxon>Pseudomonadota</taxon>
        <taxon>Gammaproteobacteria</taxon>
        <taxon>Lysobacterales</taxon>
        <taxon>Rhodanobacteraceae</taxon>
        <taxon>Dyella</taxon>
    </lineage>
</organism>
<dbReference type="PANTHER" id="PTHR23028">
    <property type="entry name" value="ACETYLTRANSFERASE"/>
    <property type="match status" value="1"/>
</dbReference>
<dbReference type="InterPro" id="IPR010618">
    <property type="entry name" value="RPF"/>
</dbReference>
<evidence type="ECO:0000256" key="9">
    <source>
        <dbReference type="SAM" id="Phobius"/>
    </source>
</evidence>
<proteinExistence type="predicted"/>
<dbReference type="InterPro" id="IPR023346">
    <property type="entry name" value="Lysozyme-like_dom_sf"/>
</dbReference>
<dbReference type="Pfam" id="PF06737">
    <property type="entry name" value="Transglycosylas"/>
    <property type="match status" value="1"/>
</dbReference>
<keyword evidence="2" id="KW-1003">Cell membrane</keyword>
<dbReference type="SUPFAM" id="SSF53955">
    <property type="entry name" value="Lysozyme-like"/>
    <property type="match status" value="1"/>
</dbReference>
<keyword evidence="3" id="KW-0808">Transferase</keyword>
<feature type="transmembrane region" description="Helical" evidence="9">
    <location>
        <begin position="58"/>
        <end position="78"/>
    </location>
</feature>
<evidence type="ECO:0000256" key="2">
    <source>
        <dbReference type="ARBA" id="ARBA00022475"/>
    </source>
</evidence>
<evidence type="ECO:0000256" key="4">
    <source>
        <dbReference type="ARBA" id="ARBA00022692"/>
    </source>
</evidence>
<sequence length="861" mass="93965">MLLARYPQEVECRTDAAWLATDRAASAPARIPGLDGLRALAVSAVVFFHADFRWARGGYLGVDLFFVISGFLITGLLAREADATGRMNLGDFYWRRAKRLLPASWLMMAAAVVAAALIATDALAHLRGDTLASLLYVTNWELLHSNTSYFEAMGRPPLLQHLWSLAIEEQFYILWAPLVLLLLPLAGRRVLALLAIVLGLASAGWMFLLARKLGYPEQGDPSRLYFGTDTHAFALLLGAALGLLWEPARTLRSSSPARRGFGLLLGLTALAGMVALFAMMGEETRLLYPWGFLLAATTGITLVAAATHPGLAFGRWLDVRPLRWLGERSYGIYLWHWPIFMLTRPGIDLRGMNANEAFALRIMATLAIAALSYRFIEMPIRHGAIERIFRDARLASRRRLAWSRGLLMALSVAFAFGTIGTILWQAPVEASPAQDVREALSLGGPPNPTDNSTLIDTSKGGGKTYASLTVSLADTAVVTPTASVEEPVVPVPTPEPGAQSDVPVMETFSGSDITAIGDSVLLGSSQLLKASLPGVDVHATMGWQAADMIYQLKALKSADQLRAAVLLHLGTNGYVTEDQLRLMLSMLAGCKRVVLVNTHVPRRWMEANNALIDRVAPDFPNVVVVRWSDLSEDQPDYFVSDGVHLSSIGLRAFISEILSTGHLARDAKVAQMHDKTPIETPKTATPLPSTLELAPQLAADDTYWRKMALCETDANWRNAGRHSGGLDITLEDWANWGGTQFAPTPAEATPEQQIEVANRISTQGWTNQQGVLVKPVGFSRWRCVAALGHPHSTSPYTYTPESVIAQAFHLGERGDVVRDLQRMLGESPDGVYSRKLHKKHLAYLKQHGLDESLAGAKAVND</sequence>
<dbReference type="SUPFAM" id="SSF52266">
    <property type="entry name" value="SGNH hydrolase"/>
    <property type="match status" value="1"/>
</dbReference>
<dbReference type="OrthoDB" id="9767863at2"/>
<evidence type="ECO:0000259" key="10">
    <source>
        <dbReference type="Pfam" id="PF01757"/>
    </source>
</evidence>
<dbReference type="Proteomes" id="UP000274358">
    <property type="component" value="Unassembled WGS sequence"/>
</dbReference>
<name>A0A3S0RIK4_9GAMM</name>